<organism evidence="1">
    <name type="scientific">Fervidicoccus fontis</name>
    <dbReference type="NCBI Taxonomy" id="683846"/>
    <lineage>
        <taxon>Archaea</taxon>
        <taxon>Thermoproteota</taxon>
        <taxon>Thermoprotei</taxon>
        <taxon>Fervidicoccales</taxon>
        <taxon>Fervidicoccaceae</taxon>
        <taxon>Fervidicoccus</taxon>
    </lineage>
</organism>
<dbReference type="AlphaFoldDB" id="A0A7C2YJ45"/>
<proteinExistence type="predicted"/>
<comment type="caution">
    <text evidence="1">The sequence shown here is derived from an EMBL/GenBank/DDBJ whole genome shotgun (WGS) entry which is preliminary data.</text>
</comment>
<dbReference type="EMBL" id="DSFE01000013">
    <property type="protein sequence ID" value="HEU97331.1"/>
    <property type="molecule type" value="Genomic_DNA"/>
</dbReference>
<name>A0A7C2YJ45_9CREN</name>
<accession>A0A7C2YJ45</accession>
<sequence length="224" mass="26008">MSEELVLNQPELSLLREMKIYYPPISLILYSVEPYANPETLFLYLILSRSEFEPDKDIFAGTYYMDFNALTTASAIPSPLVYKFRNLVTESPNVHFRSYESAEEFLRAIDLYYRSSNHLYLFVPYLKENERDLPEKLGLLVKKIKLTGRKSATLSIFLDSFIFSSPASRLLHYYSDAIFSLRMNEKTGKRELALNRLSFSSLPLSPLELSIESDGVRFQMVRSY</sequence>
<evidence type="ECO:0000313" key="1">
    <source>
        <dbReference type="EMBL" id="HEU97331.1"/>
    </source>
</evidence>
<gene>
    <name evidence="1" type="ORF">ENO36_00545</name>
</gene>
<dbReference type="Proteomes" id="UP000885664">
    <property type="component" value="Unassembled WGS sequence"/>
</dbReference>
<reference evidence="1" key="1">
    <citation type="journal article" date="2020" name="mSystems">
        <title>Genome- and Community-Level Interaction Insights into Carbon Utilization and Element Cycling Functions of Hydrothermarchaeota in Hydrothermal Sediment.</title>
        <authorList>
            <person name="Zhou Z."/>
            <person name="Liu Y."/>
            <person name="Xu W."/>
            <person name="Pan J."/>
            <person name="Luo Z.H."/>
            <person name="Li M."/>
        </authorList>
    </citation>
    <scope>NUCLEOTIDE SEQUENCE [LARGE SCALE GENOMIC DNA]</scope>
    <source>
        <strain evidence="1">SpSt-1259</strain>
    </source>
</reference>
<protein>
    <submittedName>
        <fullName evidence="1">Uncharacterized protein</fullName>
    </submittedName>
</protein>